<evidence type="ECO:0000256" key="3">
    <source>
        <dbReference type="ARBA" id="ARBA00044493"/>
    </source>
</evidence>
<evidence type="ECO:0000256" key="4">
    <source>
        <dbReference type="ARBA" id="ARBA00044511"/>
    </source>
</evidence>
<dbReference type="InterPro" id="IPR011990">
    <property type="entry name" value="TPR-like_helical_dom_sf"/>
</dbReference>
<evidence type="ECO:0000313" key="6">
    <source>
        <dbReference type="EMBL" id="KIO23502.1"/>
    </source>
</evidence>
<evidence type="ECO:0000313" key="7">
    <source>
        <dbReference type="Proteomes" id="UP000054248"/>
    </source>
</evidence>
<accession>A0A0C3LQ08</accession>
<comment type="similarity">
    <text evidence="1">Belongs to the CCM1 family.</text>
</comment>
<keyword evidence="2" id="KW-0677">Repeat</keyword>
<comment type="function">
    <text evidence="3">Regulates mitochondrial small subunit maturation by controlling 15S rRNA 5'-end processing. Localizes to the 5' precursor of the 15S rRNA in a position that is subsequently occupied by mS47 in the mature yeast mtSSU. Uses structure and sequence-specific RNA recognition, binding to a single-stranded region of the precursor and specifically recognizing bases -6 to -1. The exchange of Ccm1 for mS47 is coupled to the irreversible removal of precursor rRNA that is accompanied by conformational changes of the mitoribosomal proteins uS5m and mS26. These conformational changes signal completion of 5'-end rRNA processing through protection of the mature 5'-end of the 15S rRNA and stabilization of mS47. The removal of the 5' precursor together with the dissociation of Ccm1 may be catalyzed by the 5'-3' exoribonuclease Pet127. Involved in the specific removal of group I introns in mitochondrial encoded transcripts.</text>
</comment>
<dbReference type="HOGENOM" id="CLU_014664_0_0_1"/>
<gene>
    <name evidence="6" type="ORF">M407DRAFT_27028</name>
</gene>
<feature type="region of interest" description="Disordered" evidence="5">
    <location>
        <begin position="1"/>
        <end position="75"/>
    </location>
</feature>
<dbReference type="Proteomes" id="UP000054248">
    <property type="component" value="Unassembled WGS sequence"/>
</dbReference>
<feature type="compositionally biased region" description="Low complexity" evidence="5">
    <location>
        <begin position="52"/>
        <end position="69"/>
    </location>
</feature>
<feature type="compositionally biased region" description="Basic and acidic residues" evidence="5">
    <location>
        <begin position="463"/>
        <end position="474"/>
    </location>
</feature>
<evidence type="ECO:0008006" key="8">
    <source>
        <dbReference type="Google" id="ProtNLM"/>
    </source>
</evidence>
<evidence type="ECO:0000256" key="5">
    <source>
        <dbReference type="SAM" id="MobiDB-lite"/>
    </source>
</evidence>
<dbReference type="PANTHER" id="PTHR47936">
    <property type="entry name" value="PPR_LONG DOMAIN-CONTAINING PROTEIN"/>
    <property type="match status" value="1"/>
</dbReference>
<dbReference type="STRING" id="1051891.A0A0C3LQ08"/>
<protein>
    <recommendedName>
        <fullName evidence="8">Pentacotripeptide-repeat region of PRORP domain-containing protein</fullName>
    </recommendedName>
</protein>
<dbReference type="InterPro" id="IPR002885">
    <property type="entry name" value="PPR_rpt"/>
</dbReference>
<dbReference type="EMBL" id="KN823083">
    <property type="protein sequence ID" value="KIO23502.1"/>
    <property type="molecule type" value="Genomic_DNA"/>
</dbReference>
<dbReference type="AlphaFoldDB" id="A0A0C3LQ08"/>
<dbReference type="OrthoDB" id="5588846at2759"/>
<organism evidence="6 7">
    <name type="scientific">Tulasnella calospora MUT 4182</name>
    <dbReference type="NCBI Taxonomy" id="1051891"/>
    <lineage>
        <taxon>Eukaryota</taxon>
        <taxon>Fungi</taxon>
        <taxon>Dikarya</taxon>
        <taxon>Basidiomycota</taxon>
        <taxon>Agaricomycotina</taxon>
        <taxon>Agaricomycetes</taxon>
        <taxon>Cantharellales</taxon>
        <taxon>Tulasnellaceae</taxon>
        <taxon>Tulasnella</taxon>
    </lineage>
</organism>
<feature type="region of interest" description="Disordered" evidence="5">
    <location>
        <begin position="462"/>
        <end position="493"/>
    </location>
</feature>
<sequence length="796" mass="89133">MTASSKSRHLISVSHVHNSKPTHAVPDTRFDGAAFEPPPNTQLGEAELEGLFSDLFTSPPSTSDPSPLRLDPKSTPKDSMAVINALQKRFKIHQPLSSEQDSISEHPLPPELVSEIKGKPSYLEVLEKMEGDIVAAEGAQPSTSTKPPTSTAIPLGLATQQEWESLFHATIDAGDRHNARRVVDLMKRSGVPVEPNLEDRLLFSFVFAKDVEGVNAYMEEVRSRGEVPTEVQRHLHVEALIVSRRFDEAQKLLHHYESEGLVPSQSTYRNFIGALFDASKPSSSPHSPQYRALAWDMFAHMRYVAHPTPSLDTYNTMLRACADAISPSPQRALDLFHEMTVENRIRPTTATYNAVMLTCSRSGRRDYMHEAYRLGKQLLDEYRHLPDDRSGAKEQLQPDLETFKAMLEAAKRMGDLPRARWILAELVRLGERVDEELMGHVFHVYASFKPTFQRSAVPIATQDDLKEIPNKTDTDTGNPDPEARTPSIQLEPHAPIIPQSREEVLQEAQALFRRILRGQEVARMGDMWTDTSHPDWPFSSVKITTNLLNAYLSVHLNHVTPEKALSLFISEKESLYKRFGATKNSQSFAMALERLAVAKGRDGRKEAIKLAEEVWREWIAFSTGRENSAGIGLANPLSPRRIESIWATMIRIVSCAGDTDRAVQLVKAFVERYPPRSVLPTPTPSATSATTSAAAVVKPLSPSSLPQLSLPARVSLVAAQPLVRLTVNSKIPDTGISPFLCFKDLEILHHRLVSQSETGSPHERRMKKEALRFLTWACKAYEGHLKRRKDWATKRR</sequence>
<comment type="subunit">
    <text evidence="4">Binds to mitochondrial small subunit 15S rRNA.</text>
</comment>
<evidence type="ECO:0000256" key="1">
    <source>
        <dbReference type="ARBA" id="ARBA00006192"/>
    </source>
</evidence>
<dbReference type="Gene3D" id="1.25.40.10">
    <property type="entry name" value="Tetratricopeptide repeat domain"/>
    <property type="match status" value="2"/>
</dbReference>
<evidence type="ECO:0000256" key="2">
    <source>
        <dbReference type="ARBA" id="ARBA00022737"/>
    </source>
</evidence>
<keyword evidence="7" id="KW-1185">Reference proteome</keyword>
<dbReference type="PANTHER" id="PTHR47936:SF1">
    <property type="entry name" value="PENTATRICOPEPTIDE REPEAT-CONTAINING PROTEIN GUN1, CHLOROPLASTIC"/>
    <property type="match status" value="1"/>
</dbReference>
<dbReference type="Pfam" id="PF13812">
    <property type="entry name" value="PPR_3"/>
    <property type="match status" value="1"/>
</dbReference>
<proteinExistence type="inferred from homology"/>
<name>A0A0C3LQ08_9AGAM</name>
<reference evidence="6 7" key="1">
    <citation type="submission" date="2014-04" db="EMBL/GenBank/DDBJ databases">
        <authorList>
            <consortium name="DOE Joint Genome Institute"/>
            <person name="Kuo A."/>
            <person name="Girlanda M."/>
            <person name="Perotto S."/>
            <person name="Kohler A."/>
            <person name="Nagy L.G."/>
            <person name="Floudas D."/>
            <person name="Copeland A."/>
            <person name="Barry K.W."/>
            <person name="Cichocki N."/>
            <person name="Veneault-Fourrey C."/>
            <person name="LaButti K."/>
            <person name="Lindquist E.A."/>
            <person name="Lipzen A."/>
            <person name="Lundell T."/>
            <person name="Morin E."/>
            <person name="Murat C."/>
            <person name="Sun H."/>
            <person name="Tunlid A."/>
            <person name="Henrissat B."/>
            <person name="Grigoriev I.V."/>
            <person name="Hibbett D.S."/>
            <person name="Martin F."/>
            <person name="Nordberg H.P."/>
            <person name="Cantor M.N."/>
            <person name="Hua S.X."/>
        </authorList>
    </citation>
    <scope>NUCLEOTIDE SEQUENCE [LARGE SCALE GENOMIC DNA]</scope>
    <source>
        <strain evidence="6 7">MUT 4182</strain>
    </source>
</reference>
<reference evidence="7" key="2">
    <citation type="submission" date="2015-01" db="EMBL/GenBank/DDBJ databases">
        <title>Evolutionary Origins and Diversification of the Mycorrhizal Mutualists.</title>
        <authorList>
            <consortium name="DOE Joint Genome Institute"/>
            <consortium name="Mycorrhizal Genomics Consortium"/>
            <person name="Kohler A."/>
            <person name="Kuo A."/>
            <person name="Nagy L.G."/>
            <person name="Floudas D."/>
            <person name="Copeland A."/>
            <person name="Barry K.W."/>
            <person name="Cichocki N."/>
            <person name="Veneault-Fourrey C."/>
            <person name="LaButti K."/>
            <person name="Lindquist E.A."/>
            <person name="Lipzen A."/>
            <person name="Lundell T."/>
            <person name="Morin E."/>
            <person name="Murat C."/>
            <person name="Riley R."/>
            <person name="Ohm R."/>
            <person name="Sun H."/>
            <person name="Tunlid A."/>
            <person name="Henrissat B."/>
            <person name="Grigoriev I.V."/>
            <person name="Hibbett D.S."/>
            <person name="Martin F."/>
        </authorList>
    </citation>
    <scope>NUCLEOTIDE SEQUENCE [LARGE SCALE GENOMIC DNA]</scope>
    <source>
        <strain evidence="7">MUT 4182</strain>
    </source>
</reference>